<reference evidence="9 10" key="1">
    <citation type="journal article" date="2016" name="Nat. Commun.">
        <title>Thousands of microbial genomes shed light on interconnected biogeochemical processes in an aquifer system.</title>
        <authorList>
            <person name="Anantharaman K."/>
            <person name="Brown C.T."/>
            <person name="Hug L.A."/>
            <person name="Sharon I."/>
            <person name="Castelle C.J."/>
            <person name="Probst A.J."/>
            <person name="Thomas B.C."/>
            <person name="Singh A."/>
            <person name="Wilkins M.J."/>
            <person name="Karaoz U."/>
            <person name="Brodie E.L."/>
            <person name="Williams K.H."/>
            <person name="Hubbard S.S."/>
            <person name="Banfield J.F."/>
        </authorList>
    </citation>
    <scope>NUCLEOTIDE SEQUENCE [LARGE SCALE GENOMIC DNA]</scope>
</reference>
<feature type="transmembrane region" description="Helical" evidence="8">
    <location>
        <begin position="146"/>
        <end position="162"/>
    </location>
</feature>
<dbReference type="Gene3D" id="1.20.1740.10">
    <property type="entry name" value="Amino acid/polyamine transporter I"/>
    <property type="match status" value="1"/>
</dbReference>
<proteinExistence type="predicted"/>
<evidence type="ECO:0000256" key="5">
    <source>
        <dbReference type="ARBA" id="ARBA00022692"/>
    </source>
</evidence>
<keyword evidence="7 8" id="KW-0472">Membrane</keyword>
<evidence type="ECO:0000256" key="3">
    <source>
        <dbReference type="ARBA" id="ARBA00022475"/>
    </source>
</evidence>
<evidence type="ECO:0000313" key="10">
    <source>
        <dbReference type="Proteomes" id="UP000177579"/>
    </source>
</evidence>
<keyword evidence="2" id="KW-0813">Transport</keyword>
<evidence type="ECO:0000256" key="4">
    <source>
        <dbReference type="ARBA" id="ARBA00022519"/>
    </source>
</evidence>
<dbReference type="GO" id="GO:0003333">
    <property type="term" value="P:amino acid transmembrane transport"/>
    <property type="evidence" value="ECO:0007669"/>
    <property type="project" value="InterPro"/>
</dbReference>
<keyword evidence="5 8" id="KW-0812">Transmembrane</keyword>
<name>A0A1F5TQG6_9BACT</name>
<evidence type="ECO:0000313" key="9">
    <source>
        <dbReference type="EMBL" id="OGF41156.1"/>
    </source>
</evidence>
<organism evidence="9 10">
    <name type="scientific">Candidatus Falkowbacteria bacterium RIFOXYD2_FULL_34_120</name>
    <dbReference type="NCBI Taxonomy" id="1798007"/>
    <lineage>
        <taxon>Bacteria</taxon>
        <taxon>Candidatus Falkowiibacteriota</taxon>
    </lineage>
</organism>
<comment type="subcellular location">
    <subcellularLocation>
        <location evidence="1">Cell inner membrane</location>
        <topology evidence="1">Multi-pass membrane protein</topology>
    </subcellularLocation>
</comment>
<evidence type="ECO:0000256" key="6">
    <source>
        <dbReference type="ARBA" id="ARBA00022989"/>
    </source>
</evidence>
<feature type="transmembrane region" description="Helical" evidence="8">
    <location>
        <begin position="35"/>
        <end position="59"/>
    </location>
</feature>
<evidence type="ECO:0008006" key="11">
    <source>
        <dbReference type="Google" id="ProtNLM"/>
    </source>
</evidence>
<feature type="transmembrane region" description="Helical" evidence="8">
    <location>
        <begin position="319"/>
        <end position="338"/>
    </location>
</feature>
<gene>
    <name evidence="9" type="ORF">A2531_01385</name>
</gene>
<evidence type="ECO:0000256" key="2">
    <source>
        <dbReference type="ARBA" id="ARBA00022448"/>
    </source>
</evidence>
<keyword evidence="6 8" id="KW-1133">Transmembrane helix</keyword>
<dbReference type="EMBL" id="MFGO01000013">
    <property type="protein sequence ID" value="OGF41156.1"/>
    <property type="molecule type" value="Genomic_DNA"/>
</dbReference>
<keyword evidence="4" id="KW-0997">Cell inner membrane</keyword>
<accession>A0A1F5TQG6</accession>
<feature type="transmembrane region" description="Helical" evidence="8">
    <location>
        <begin position="121"/>
        <end position="139"/>
    </location>
</feature>
<comment type="caution">
    <text evidence="9">The sequence shown here is derived from an EMBL/GenBank/DDBJ whole genome shotgun (WGS) entry which is preliminary data.</text>
</comment>
<feature type="transmembrane region" description="Helical" evidence="8">
    <location>
        <begin position="86"/>
        <end position="109"/>
    </location>
</feature>
<evidence type="ECO:0000256" key="8">
    <source>
        <dbReference type="SAM" id="Phobius"/>
    </source>
</evidence>
<feature type="transmembrane region" description="Helical" evidence="8">
    <location>
        <begin position="182"/>
        <end position="202"/>
    </location>
</feature>
<feature type="transmembrane region" description="Helical" evidence="8">
    <location>
        <begin position="295"/>
        <end position="313"/>
    </location>
</feature>
<protein>
    <recommendedName>
        <fullName evidence="11">Amino acid transporter transmembrane domain-containing protein</fullName>
    </recommendedName>
</protein>
<feature type="transmembrane region" description="Helical" evidence="8">
    <location>
        <begin position="214"/>
        <end position="237"/>
    </location>
</feature>
<evidence type="ECO:0000256" key="1">
    <source>
        <dbReference type="ARBA" id="ARBA00004429"/>
    </source>
</evidence>
<dbReference type="Pfam" id="PF03222">
    <property type="entry name" value="Trp_Tyr_perm"/>
    <property type="match status" value="1"/>
</dbReference>
<dbReference type="InterPro" id="IPR018227">
    <property type="entry name" value="Amino_acid_transport_2"/>
</dbReference>
<evidence type="ECO:0000256" key="7">
    <source>
        <dbReference type="ARBA" id="ARBA00023136"/>
    </source>
</evidence>
<sequence>MKRSKNYYRAIAVMVGYIVGVGMFGLPFLTVKAGVFSFFIFLVSLGLVQYLLHIVYANLIIETPGFHRMPGYVGIYMGKGGKISVFIAKLIGNYGALLAYIIVSGNFLYQLLNKFWGGTPFIYATIVFGLESIIVFFGIKAIARAELYISTLLLLVVGLMAVRGWGVIDIENFTSLNIKNIILPYGAMLMALDGAGSLPIVAKLVNKNKTEIKSIIRVSMIISIIITTVFTLTIVGISGAQTSEDALTGVRSVLDDGVIVLALIFGVFSMMTSVFGVAESVKETLWWDFKVNEKLSWFLAVSVPYLLYCLGLTSLVRVISFIGAVGGGFAAIMLILVFKKLKKQDKLSLFTIKPHKFLLYLLIFLFTCGMLYELYFFFK</sequence>
<feature type="transmembrane region" description="Helical" evidence="8">
    <location>
        <begin position="358"/>
        <end position="378"/>
    </location>
</feature>
<dbReference type="GO" id="GO:0005886">
    <property type="term" value="C:plasma membrane"/>
    <property type="evidence" value="ECO:0007669"/>
    <property type="project" value="UniProtKB-SubCell"/>
</dbReference>
<feature type="transmembrane region" description="Helical" evidence="8">
    <location>
        <begin position="257"/>
        <end position="275"/>
    </location>
</feature>
<dbReference type="Proteomes" id="UP000177579">
    <property type="component" value="Unassembled WGS sequence"/>
</dbReference>
<feature type="transmembrane region" description="Helical" evidence="8">
    <location>
        <begin position="7"/>
        <end position="29"/>
    </location>
</feature>
<dbReference type="AlphaFoldDB" id="A0A1F5TQG6"/>
<keyword evidence="3" id="KW-1003">Cell membrane</keyword>